<keyword evidence="3" id="KW-1185">Reference proteome</keyword>
<dbReference type="VEuPathDB" id="FungiDB:BD410DRAFT_793581"/>
<organism evidence="2 3">
    <name type="scientific">Rickenella mellea</name>
    <dbReference type="NCBI Taxonomy" id="50990"/>
    <lineage>
        <taxon>Eukaryota</taxon>
        <taxon>Fungi</taxon>
        <taxon>Dikarya</taxon>
        <taxon>Basidiomycota</taxon>
        <taxon>Agaricomycotina</taxon>
        <taxon>Agaricomycetes</taxon>
        <taxon>Hymenochaetales</taxon>
        <taxon>Rickenellaceae</taxon>
        <taxon>Rickenella</taxon>
    </lineage>
</organism>
<protein>
    <submittedName>
        <fullName evidence="2">Uncharacterized protein</fullName>
    </submittedName>
</protein>
<evidence type="ECO:0000256" key="1">
    <source>
        <dbReference type="SAM" id="SignalP"/>
    </source>
</evidence>
<dbReference type="EMBL" id="ML170212">
    <property type="protein sequence ID" value="TDL18089.1"/>
    <property type="molecule type" value="Genomic_DNA"/>
</dbReference>
<sequence length="152" mass="16288">MPSHHKDHDNHFATMNFILIVLTLALSAFAQRIDISLPTSGQSLSLGRNFTVRVEKGRTLTGSTEVGIGITLAHCSQNTCEDTNERLGAILYAGPFSPQNGAGDFVPFQNFTVQVPPSFQTGKAVLSVAHASLVGAGPFFFSEIANVTVRLK</sequence>
<gene>
    <name evidence="2" type="ORF">BD410DRAFT_793581</name>
</gene>
<name>A0A4Y7PU42_9AGAM</name>
<dbReference type="InterPro" id="IPR045469">
    <property type="entry name" value="Nis1"/>
</dbReference>
<keyword evidence="1" id="KW-0732">Signal</keyword>
<dbReference type="AlphaFoldDB" id="A0A4Y7PU42"/>
<evidence type="ECO:0000313" key="2">
    <source>
        <dbReference type="EMBL" id="TDL18089.1"/>
    </source>
</evidence>
<feature type="chain" id="PRO_5021346127" evidence="1">
    <location>
        <begin position="31"/>
        <end position="152"/>
    </location>
</feature>
<dbReference type="OrthoDB" id="2841294at2759"/>
<dbReference type="Pfam" id="PF19271">
    <property type="entry name" value="Nis1"/>
    <property type="match status" value="1"/>
</dbReference>
<proteinExistence type="predicted"/>
<reference evidence="2 3" key="1">
    <citation type="submission" date="2018-06" db="EMBL/GenBank/DDBJ databases">
        <title>A transcriptomic atlas of mushroom development highlights an independent origin of complex multicellularity.</title>
        <authorList>
            <consortium name="DOE Joint Genome Institute"/>
            <person name="Krizsan K."/>
            <person name="Almasi E."/>
            <person name="Merenyi Z."/>
            <person name="Sahu N."/>
            <person name="Viragh M."/>
            <person name="Koszo T."/>
            <person name="Mondo S."/>
            <person name="Kiss B."/>
            <person name="Balint B."/>
            <person name="Kues U."/>
            <person name="Barry K."/>
            <person name="Hegedus J.C."/>
            <person name="Henrissat B."/>
            <person name="Johnson J."/>
            <person name="Lipzen A."/>
            <person name="Ohm R."/>
            <person name="Nagy I."/>
            <person name="Pangilinan J."/>
            <person name="Yan J."/>
            <person name="Xiong Y."/>
            <person name="Grigoriev I.V."/>
            <person name="Hibbett D.S."/>
            <person name="Nagy L.G."/>
        </authorList>
    </citation>
    <scope>NUCLEOTIDE SEQUENCE [LARGE SCALE GENOMIC DNA]</scope>
    <source>
        <strain evidence="2 3">SZMC22713</strain>
    </source>
</reference>
<dbReference type="Proteomes" id="UP000294933">
    <property type="component" value="Unassembled WGS sequence"/>
</dbReference>
<feature type="signal peptide" evidence="1">
    <location>
        <begin position="1"/>
        <end position="30"/>
    </location>
</feature>
<evidence type="ECO:0000313" key="3">
    <source>
        <dbReference type="Proteomes" id="UP000294933"/>
    </source>
</evidence>
<accession>A0A4Y7PU42</accession>